<dbReference type="OrthoDB" id="10249694at2759"/>
<feature type="repeat" description="ANK" evidence="3">
    <location>
        <begin position="37"/>
        <end position="69"/>
    </location>
</feature>
<protein>
    <submittedName>
        <fullName evidence="4">Uncharacterized protein</fullName>
    </submittedName>
</protein>
<sequence>MPTSDEKALLNAARDGNLAQVQLYLNKCVKVNCTDDNGYAPLHWAVSSGHVDVVRFLLEKGAKLDAENKLLDALREKRIPVATRILQNSFIHANLRDSSETPLLHLVVSTQDLSLLQKMLSKPDLEIDVKDATGRTALAVAIIADNAESAQALYQACASVDFVDESILASALLHAASGNNDRMVAQLLRFGVNPTSPNEHGETALHMAAARGHMPILTTLFQAATVHDGIDATNHSGESPLFAAAGAGHADIVKALTAANASPKSITSAGSTLLHAAAIGGSPTVLDHVLPLCNDAMEMVDELGQTPLHVAAAKGHGCAVKYLLDAGANVLAASKTGATPLMLATHPYAIAVLQRAGS</sequence>
<dbReference type="InParanoid" id="T0QAF0"/>
<dbReference type="RefSeq" id="XP_008616048.1">
    <property type="nucleotide sequence ID" value="XM_008617826.1"/>
</dbReference>
<name>T0QAF0_SAPDV</name>
<reference evidence="4 5" key="1">
    <citation type="submission" date="2012-04" db="EMBL/GenBank/DDBJ databases">
        <title>The Genome Sequence of Saprolegnia declina VS20.</title>
        <authorList>
            <consortium name="The Broad Institute Genome Sequencing Platform"/>
            <person name="Russ C."/>
            <person name="Nusbaum C."/>
            <person name="Tyler B."/>
            <person name="van West P."/>
            <person name="Dieguez-Uribeondo J."/>
            <person name="de Bruijn I."/>
            <person name="Tripathy S."/>
            <person name="Jiang R."/>
            <person name="Young S.K."/>
            <person name="Zeng Q."/>
            <person name="Gargeya S."/>
            <person name="Fitzgerald M."/>
            <person name="Haas B."/>
            <person name="Abouelleil A."/>
            <person name="Alvarado L."/>
            <person name="Arachchi H.M."/>
            <person name="Berlin A."/>
            <person name="Chapman S.B."/>
            <person name="Goldberg J."/>
            <person name="Griggs A."/>
            <person name="Gujja S."/>
            <person name="Hansen M."/>
            <person name="Howarth C."/>
            <person name="Imamovic A."/>
            <person name="Larimer J."/>
            <person name="McCowen C."/>
            <person name="Montmayeur A."/>
            <person name="Murphy C."/>
            <person name="Neiman D."/>
            <person name="Pearson M."/>
            <person name="Priest M."/>
            <person name="Roberts A."/>
            <person name="Saif S."/>
            <person name="Shea T."/>
            <person name="Sisk P."/>
            <person name="Sykes S."/>
            <person name="Wortman J."/>
            <person name="Nusbaum C."/>
            <person name="Birren B."/>
        </authorList>
    </citation>
    <scope>NUCLEOTIDE SEQUENCE [LARGE SCALE GENOMIC DNA]</scope>
    <source>
        <strain evidence="4 5">VS20</strain>
    </source>
</reference>
<dbReference type="eggNOG" id="KOG4177">
    <property type="taxonomic scope" value="Eukaryota"/>
</dbReference>
<dbReference type="Pfam" id="PF00023">
    <property type="entry name" value="Ank"/>
    <property type="match status" value="1"/>
</dbReference>
<dbReference type="Proteomes" id="UP000030762">
    <property type="component" value="Unassembled WGS sequence"/>
</dbReference>
<dbReference type="InterPro" id="IPR002110">
    <property type="entry name" value="Ankyrin_rpt"/>
</dbReference>
<dbReference type="Pfam" id="PF12796">
    <property type="entry name" value="Ank_2"/>
    <property type="match status" value="2"/>
</dbReference>
<dbReference type="VEuPathDB" id="FungiDB:SDRG_11775"/>
<keyword evidence="2 3" id="KW-0040">ANK repeat</keyword>
<dbReference type="SMART" id="SM00248">
    <property type="entry name" value="ANK"/>
    <property type="match status" value="8"/>
</dbReference>
<dbReference type="PRINTS" id="PR01415">
    <property type="entry name" value="ANKYRIN"/>
</dbReference>
<dbReference type="Pfam" id="PF13637">
    <property type="entry name" value="Ank_4"/>
    <property type="match status" value="1"/>
</dbReference>
<proteinExistence type="predicted"/>
<gene>
    <name evidence="4" type="ORF">SDRG_11775</name>
</gene>
<dbReference type="PROSITE" id="PS50088">
    <property type="entry name" value="ANK_REPEAT"/>
    <property type="match status" value="4"/>
</dbReference>
<dbReference type="InterPro" id="IPR036770">
    <property type="entry name" value="Ankyrin_rpt-contain_sf"/>
</dbReference>
<organism evidence="4 5">
    <name type="scientific">Saprolegnia diclina (strain VS20)</name>
    <dbReference type="NCBI Taxonomy" id="1156394"/>
    <lineage>
        <taxon>Eukaryota</taxon>
        <taxon>Sar</taxon>
        <taxon>Stramenopiles</taxon>
        <taxon>Oomycota</taxon>
        <taxon>Saprolegniomycetes</taxon>
        <taxon>Saprolegniales</taxon>
        <taxon>Saprolegniaceae</taxon>
        <taxon>Saprolegnia</taxon>
    </lineage>
</organism>
<evidence type="ECO:0000256" key="3">
    <source>
        <dbReference type="PROSITE-ProRule" id="PRU00023"/>
    </source>
</evidence>
<dbReference type="OMA" id="LCNDAME"/>
<evidence type="ECO:0000313" key="4">
    <source>
        <dbReference type="EMBL" id="EQC30455.1"/>
    </source>
</evidence>
<feature type="repeat" description="ANK" evidence="3">
    <location>
        <begin position="303"/>
        <end position="335"/>
    </location>
</feature>
<dbReference type="SUPFAM" id="SSF48403">
    <property type="entry name" value="Ankyrin repeat"/>
    <property type="match status" value="1"/>
</dbReference>
<keyword evidence="5" id="KW-1185">Reference proteome</keyword>
<dbReference type="AlphaFoldDB" id="T0QAF0"/>
<dbReference type="PANTHER" id="PTHR24198">
    <property type="entry name" value="ANKYRIN REPEAT AND PROTEIN KINASE DOMAIN-CONTAINING PROTEIN"/>
    <property type="match status" value="1"/>
</dbReference>
<dbReference type="STRING" id="1156394.T0QAF0"/>
<keyword evidence="1" id="KW-0677">Repeat</keyword>
<feature type="repeat" description="ANK" evidence="3">
    <location>
        <begin position="236"/>
        <end position="268"/>
    </location>
</feature>
<dbReference type="PROSITE" id="PS50297">
    <property type="entry name" value="ANK_REP_REGION"/>
    <property type="match status" value="3"/>
</dbReference>
<dbReference type="EMBL" id="JH767175">
    <property type="protein sequence ID" value="EQC30455.1"/>
    <property type="molecule type" value="Genomic_DNA"/>
</dbReference>
<evidence type="ECO:0000256" key="1">
    <source>
        <dbReference type="ARBA" id="ARBA00022737"/>
    </source>
</evidence>
<dbReference type="GeneID" id="19952502"/>
<evidence type="ECO:0000313" key="5">
    <source>
        <dbReference type="Proteomes" id="UP000030762"/>
    </source>
</evidence>
<accession>T0QAF0</accession>
<dbReference type="Gene3D" id="1.25.40.20">
    <property type="entry name" value="Ankyrin repeat-containing domain"/>
    <property type="match status" value="3"/>
</dbReference>
<feature type="repeat" description="ANK" evidence="3">
    <location>
        <begin position="200"/>
        <end position="232"/>
    </location>
</feature>
<evidence type="ECO:0000256" key="2">
    <source>
        <dbReference type="ARBA" id="ARBA00023043"/>
    </source>
</evidence>
<dbReference type="PANTHER" id="PTHR24198:SF165">
    <property type="entry name" value="ANKYRIN REPEAT-CONTAINING PROTEIN-RELATED"/>
    <property type="match status" value="1"/>
</dbReference>